<organism evidence="8 9">
    <name type="scientific">Noviherbaspirillum sedimenti</name>
    <dbReference type="NCBI Taxonomy" id="2320865"/>
    <lineage>
        <taxon>Bacteria</taxon>
        <taxon>Pseudomonadati</taxon>
        <taxon>Pseudomonadota</taxon>
        <taxon>Betaproteobacteria</taxon>
        <taxon>Burkholderiales</taxon>
        <taxon>Oxalobacteraceae</taxon>
        <taxon>Noviherbaspirillum</taxon>
    </lineage>
</organism>
<keyword evidence="3 7" id="KW-0479">Metal-binding</keyword>
<dbReference type="FunFam" id="1.10.630.10:FF:000018">
    <property type="entry name" value="Cytochrome P450 monooxygenase"/>
    <property type="match status" value="1"/>
</dbReference>
<dbReference type="InterPro" id="IPR017972">
    <property type="entry name" value="Cyt_P450_CS"/>
</dbReference>
<dbReference type="PROSITE" id="PS00086">
    <property type="entry name" value="CYTOCHROME_P450"/>
    <property type="match status" value="1"/>
</dbReference>
<comment type="similarity">
    <text evidence="1 7">Belongs to the cytochrome P450 family.</text>
</comment>
<dbReference type="OrthoDB" id="9764248at2"/>
<dbReference type="Pfam" id="PF00067">
    <property type="entry name" value="p450"/>
    <property type="match status" value="1"/>
</dbReference>
<evidence type="ECO:0000256" key="5">
    <source>
        <dbReference type="ARBA" id="ARBA00023004"/>
    </source>
</evidence>
<dbReference type="PANTHER" id="PTHR46696:SF6">
    <property type="entry name" value="P450, PUTATIVE (EUROFUNG)-RELATED"/>
    <property type="match status" value="1"/>
</dbReference>
<gene>
    <name evidence="8" type="ORF">D3878_14415</name>
</gene>
<evidence type="ECO:0000256" key="6">
    <source>
        <dbReference type="ARBA" id="ARBA00023033"/>
    </source>
</evidence>
<protein>
    <submittedName>
        <fullName evidence="8">Cytochrome P450</fullName>
    </submittedName>
</protein>
<evidence type="ECO:0000313" key="9">
    <source>
        <dbReference type="Proteomes" id="UP000266327"/>
    </source>
</evidence>
<dbReference type="GO" id="GO:0016705">
    <property type="term" value="F:oxidoreductase activity, acting on paired donors, with incorporation or reduction of molecular oxygen"/>
    <property type="evidence" value="ECO:0007669"/>
    <property type="project" value="InterPro"/>
</dbReference>
<keyword evidence="9" id="KW-1185">Reference proteome</keyword>
<dbReference type="PANTHER" id="PTHR46696">
    <property type="entry name" value="P450, PUTATIVE (EUROFUNG)-RELATED"/>
    <property type="match status" value="1"/>
</dbReference>
<dbReference type="GO" id="GO:0005506">
    <property type="term" value="F:iron ion binding"/>
    <property type="evidence" value="ECO:0007669"/>
    <property type="project" value="InterPro"/>
</dbReference>
<keyword evidence="4 7" id="KW-0560">Oxidoreductase</keyword>
<dbReference type="SUPFAM" id="SSF48264">
    <property type="entry name" value="Cytochrome P450"/>
    <property type="match status" value="1"/>
</dbReference>
<dbReference type="GO" id="GO:0004497">
    <property type="term" value="F:monooxygenase activity"/>
    <property type="evidence" value="ECO:0007669"/>
    <property type="project" value="UniProtKB-KW"/>
</dbReference>
<evidence type="ECO:0000256" key="1">
    <source>
        <dbReference type="ARBA" id="ARBA00010617"/>
    </source>
</evidence>
<dbReference type="Gene3D" id="1.10.630.10">
    <property type="entry name" value="Cytochrome P450"/>
    <property type="match status" value="1"/>
</dbReference>
<evidence type="ECO:0000313" key="8">
    <source>
        <dbReference type="EMBL" id="RJG02619.1"/>
    </source>
</evidence>
<comment type="caution">
    <text evidence="8">The sequence shown here is derived from an EMBL/GenBank/DDBJ whole genome shotgun (WGS) entry which is preliminary data.</text>
</comment>
<name>A0A3A3G7B0_9BURK</name>
<accession>A0A3A3G7B0</accession>
<dbReference type="GO" id="GO:0020037">
    <property type="term" value="F:heme binding"/>
    <property type="evidence" value="ECO:0007669"/>
    <property type="project" value="InterPro"/>
</dbReference>
<dbReference type="InterPro" id="IPR036396">
    <property type="entry name" value="Cyt_P450_sf"/>
</dbReference>
<sequence length="423" mass="48056">MNTATAHAFPTVEGFDPLSEEFLNNPVPMIQKAQEQAPVFYHEPLKMWVITHYSDICNAARDYETFSSKALGLIPPPDDLAHRVPPDAEKELFVAIDPPEHTGSRMSVAPFFTARAVAKMEQPSREIANRLIDQFIAKGSCDFMYDYAYPFSLEVIMQLLGIPTERAADYRQWTADLFSVFSPKSMTKPMAEDELRERWTRLIECFEFFDALAKDREANPRDDVLTKMMQAKGPDGQPLVNRSRILRHINELVAAGNDTTPNLMGAMFQLLEENPDQWDDLRQHPELMSGAVEETLRRRGTSPGLFRITTRDVEMGGTTIPEGEIVWLLFTAGGLDAQKFPNPEKFDIRRANAVEHLAFGHGRHMCLGNPLARLEIKVGMEEFFRRIPDAHIVKNQKLTYLPVLTVLALEKLMVEWDPKKVPA</sequence>
<dbReference type="PRINTS" id="PR00359">
    <property type="entry name" value="BP450"/>
</dbReference>
<dbReference type="Proteomes" id="UP000266327">
    <property type="component" value="Unassembled WGS sequence"/>
</dbReference>
<evidence type="ECO:0000256" key="3">
    <source>
        <dbReference type="ARBA" id="ARBA00022723"/>
    </source>
</evidence>
<reference evidence="9" key="1">
    <citation type="submission" date="2018-09" db="EMBL/GenBank/DDBJ databases">
        <authorList>
            <person name="Zhu H."/>
        </authorList>
    </citation>
    <scope>NUCLEOTIDE SEQUENCE [LARGE SCALE GENOMIC DNA]</scope>
    <source>
        <strain evidence="9">K1S02-23</strain>
    </source>
</reference>
<keyword evidence="5 7" id="KW-0408">Iron</keyword>
<keyword evidence="2 7" id="KW-0349">Heme</keyword>
<evidence type="ECO:0000256" key="4">
    <source>
        <dbReference type="ARBA" id="ARBA00023002"/>
    </source>
</evidence>
<proteinExistence type="inferred from homology"/>
<evidence type="ECO:0000256" key="7">
    <source>
        <dbReference type="RuleBase" id="RU000461"/>
    </source>
</evidence>
<dbReference type="InterPro" id="IPR001128">
    <property type="entry name" value="Cyt_P450"/>
</dbReference>
<keyword evidence="6 7" id="KW-0503">Monooxygenase</keyword>
<dbReference type="InterPro" id="IPR002397">
    <property type="entry name" value="Cyt_P450_B"/>
</dbReference>
<dbReference type="EMBL" id="QYUQ01000002">
    <property type="protein sequence ID" value="RJG02619.1"/>
    <property type="molecule type" value="Genomic_DNA"/>
</dbReference>
<dbReference type="AlphaFoldDB" id="A0A3A3G7B0"/>
<dbReference type="RefSeq" id="WP_119786122.1">
    <property type="nucleotide sequence ID" value="NZ_QYUQ01000002.1"/>
</dbReference>
<evidence type="ECO:0000256" key="2">
    <source>
        <dbReference type="ARBA" id="ARBA00022617"/>
    </source>
</evidence>